<proteinExistence type="predicted"/>
<feature type="region of interest" description="Disordered" evidence="1">
    <location>
        <begin position="477"/>
        <end position="497"/>
    </location>
</feature>
<dbReference type="EMBL" id="FP671138">
    <property type="protein sequence ID" value="CBH40257.1"/>
    <property type="molecule type" value="Genomic_DNA"/>
</dbReference>
<sequence>MKTKHKFFLIASSAPLLLTSIAASCTKNKNGNKNTPINSGNVVVSIVESEGTNTNKQNTESNSDASNSNNMNYTSDDNVKNNAENLPKDNKYDVMPADQSPTTLGKSNNLTEETYAKMPSVSEKTEHKPVMIEEKITTKEQKSLKEKIVALWKKHKYGFADFHTYGDVLEQLKVYINDKSSKFLKLSENKLTNQSIKKDNSKQIIDLLIGEENLTLRFGDIKDSVPLIYAIKGDESNETVSYIKENKELKVFTDKDIIVKQLGYFKGKSADIIVTATVPENTVEVPEHLPLKIDSLTETFAGLKKKEVKNLDKWDTKNIKNLLSTFSKASNFDQLLDKWDTSNVKSMASTFFEATSFNQPLSSWNTSNVTSMYSMFSGAQKFNQDISGWKTDNVTDMADMFWGASSFNGELDSWNVSNVQSMDRMFAETDNFNQELKSWKVEKVLSMYGMFGSAKSFDRDISHWKLHSAVNHQHFTNKDSKLQQKHMPPKFRTNSSK</sequence>
<dbReference type="InterPro" id="IPR011889">
    <property type="entry name" value="Liste_lipo_26"/>
</dbReference>
<dbReference type="AlphaFoldDB" id="D3VPZ0"/>
<dbReference type="InterPro" id="IPR005046">
    <property type="entry name" value="DUF285"/>
</dbReference>
<dbReference type="eggNOG" id="COG2831">
    <property type="taxonomic scope" value="Bacteria"/>
</dbReference>
<dbReference type="KEGG" id="mal:MAGa0220"/>
<feature type="chain" id="PRO_5003051589" description="Lipoprotein" evidence="2">
    <location>
        <begin position="25"/>
        <end position="497"/>
    </location>
</feature>
<feature type="region of interest" description="Disordered" evidence="1">
    <location>
        <begin position="50"/>
        <end position="113"/>
    </location>
</feature>
<dbReference type="NCBIfam" id="TIGR02167">
    <property type="entry name" value="Liste_lipo_26"/>
    <property type="match status" value="2"/>
</dbReference>
<dbReference type="RefSeq" id="WP_013021691.1">
    <property type="nucleotide sequence ID" value="NC_013948.1"/>
</dbReference>
<feature type="compositionally biased region" description="Polar residues" evidence="1">
    <location>
        <begin position="73"/>
        <end position="84"/>
    </location>
</feature>
<evidence type="ECO:0000256" key="1">
    <source>
        <dbReference type="SAM" id="MobiDB-lite"/>
    </source>
</evidence>
<evidence type="ECO:0000313" key="3">
    <source>
        <dbReference type="EMBL" id="CBH40257.1"/>
    </source>
</evidence>
<evidence type="ECO:0000313" key="4">
    <source>
        <dbReference type="Proteomes" id="UP000006902"/>
    </source>
</evidence>
<organism evidence="3 4">
    <name type="scientific">Mycoplasmopsis agalactiae</name>
    <name type="common">Mycoplasma agalactiae</name>
    <dbReference type="NCBI Taxonomy" id="2110"/>
    <lineage>
        <taxon>Bacteria</taxon>
        <taxon>Bacillati</taxon>
        <taxon>Mycoplasmatota</taxon>
        <taxon>Mycoplasmoidales</taxon>
        <taxon>Metamycoplasmataceae</taxon>
        <taxon>Mycoplasmopsis</taxon>
    </lineage>
</organism>
<dbReference type="OrthoDB" id="395395at2"/>
<feature type="signal peptide" evidence="2">
    <location>
        <begin position="1"/>
        <end position="24"/>
    </location>
</feature>
<evidence type="ECO:0000256" key="2">
    <source>
        <dbReference type="SAM" id="SignalP"/>
    </source>
</evidence>
<feature type="compositionally biased region" description="Low complexity" evidence="1">
    <location>
        <begin position="58"/>
        <end position="72"/>
    </location>
</feature>
<dbReference type="Pfam" id="PF03382">
    <property type="entry name" value="DUF285"/>
    <property type="match status" value="1"/>
</dbReference>
<dbReference type="PROSITE" id="PS51257">
    <property type="entry name" value="PROKAR_LIPOPROTEIN"/>
    <property type="match status" value="1"/>
</dbReference>
<keyword evidence="2" id="KW-0732">Signal</keyword>
<protein>
    <recommendedName>
        <fullName evidence="5">Lipoprotein</fullName>
    </recommendedName>
</protein>
<evidence type="ECO:0008006" key="5">
    <source>
        <dbReference type="Google" id="ProtNLM"/>
    </source>
</evidence>
<dbReference type="Proteomes" id="UP000006902">
    <property type="component" value="Chromosome"/>
</dbReference>
<gene>
    <name evidence="3" type="ordered locus">MAGa0220</name>
</gene>
<name>D3VPZ0_MYCAA</name>
<accession>D3VPZ0</accession>
<feature type="compositionally biased region" description="Polar residues" evidence="1">
    <location>
        <begin position="99"/>
        <end position="112"/>
    </location>
</feature>
<reference evidence="4" key="1">
    <citation type="journal article" date="2010" name="BMC Genomics">
        <title>Comparative genomic and proteomic analyses of two Mycoplasma agalactiae strains: clues to the macro- and micro-events that are shaping mycoplasma diversity.</title>
        <authorList>
            <person name="Nouvel L.X."/>
            <person name="Sirand-Pugnet P."/>
            <person name="Marenda M.S."/>
            <person name="Sagne E."/>
            <person name="Barbe V."/>
            <person name="Mangenot S."/>
            <person name="Schenowitz C."/>
            <person name="Jacob D."/>
            <person name="Barre A."/>
            <person name="Claverol S."/>
            <person name="Blanchard A."/>
            <person name="Citti C."/>
        </authorList>
    </citation>
    <scope>NUCLEOTIDE SEQUENCE [LARGE SCALE GENOMIC DNA]</scope>
    <source>
        <strain evidence="4">5632</strain>
    </source>
</reference>